<proteinExistence type="predicted"/>
<dbReference type="Pfam" id="PF07859">
    <property type="entry name" value="Abhydrolase_3"/>
    <property type="match status" value="1"/>
</dbReference>
<reference evidence="4" key="1">
    <citation type="submission" date="2020-05" db="EMBL/GenBank/DDBJ databases">
        <title>Mycena genomes resolve the evolution of fungal bioluminescence.</title>
        <authorList>
            <person name="Tsai I.J."/>
        </authorList>
    </citation>
    <scope>NUCLEOTIDE SEQUENCE</scope>
    <source>
        <strain evidence="4">160909Yilan</strain>
    </source>
</reference>
<name>A0A8H7CL65_9AGAR</name>
<dbReference type="PANTHER" id="PTHR48081">
    <property type="entry name" value="AB HYDROLASE SUPERFAMILY PROTEIN C4A8.06C"/>
    <property type="match status" value="1"/>
</dbReference>
<dbReference type="OrthoDB" id="408631at2759"/>
<evidence type="ECO:0000313" key="4">
    <source>
        <dbReference type="EMBL" id="KAF7341799.1"/>
    </source>
</evidence>
<evidence type="ECO:0000256" key="2">
    <source>
        <dbReference type="SAM" id="MobiDB-lite"/>
    </source>
</evidence>
<protein>
    <submittedName>
        <fullName evidence="4">Esterase/lipase/thioesterase</fullName>
    </submittedName>
</protein>
<feature type="region of interest" description="Disordered" evidence="2">
    <location>
        <begin position="1"/>
        <end position="20"/>
    </location>
</feature>
<dbReference type="Gene3D" id="3.40.50.1820">
    <property type="entry name" value="alpha/beta hydrolase"/>
    <property type="match status" value="1"/>
</dbReference>
<dbReference type="GO" id="GO:0016787">
    <property type="term" value="F:hydrolase activity"/>
    <property type="evidence" value="ECO:0007669"/>
    <property type="project" value="UniProtKB-KW"/>
</dbReference>
<organism evidence="4 5">
    <name type="scientific">Mycena sanguinolenta</name>
    <dbReference type="NCBI Taxonomy" id="230812"/>
    <lineage>
        <taxon>Eukaryota</taxon>
        <taxon>Fungi</taxon>
        <taxon>Dikarya</taxon>
        <taxon>Basidiomycota</taxon>
        <taxon>Agaricomycotina</taxon>
        <taxon>Agaricomycetes</taxon>
        <taxon>Agaricomycetidae</taxon>
        <taxon>Agaricales</taxon>
        <taxon>Marasmiineae</taxon>
        <taxon>Mycenaceae</taxon>
        <taxon>Mycena</taxon>
    </lineage>
</organism>
<sequence>MAQYTHLSAPDPELPTFPRHTGPIPKDYIPILRQTIASNVTLDATRIPPESAHTVENRTIAVRGGEIAIRTISPTPLPEEGSVFPVLVWFHGGGWVAGNLEMDDVNLRILSVELRLSIVNVDYRLAPEHPFPTGLDDCYTAIKWTAENCKSIRGSLDKGFLIGGISAGANFAAAAVHRALKDPFFQKHKITGHVLQIPAVVHPAAYPAEYTTELLSYNQNANAPIVSKAAIEFFYGCLNGPPTNPELSPLLADHVGLPPLYIQICGLDPLRDEGLLYERVLREQDVRTKLDIYPGVPHGFHALWPGMTASKKWEEDVRAGVRWILALAQTPAV</sequence>
<evidence type="ECO:0000313" key="5">
    <source>
        <dbReference type="Proteomes" id="UP000623467"/>
    </source>
</evidence>
<accession>A0A8H7CL65</accession>
<keyword evidence="1" id="KW-0378">Hydrolase</keyword>
<evidence type="ECO:0000259" key="3">
    <source>
        <dbReference type="Pfam" id="PF07859"/>
    </source>
</evidence>
<dbReference type="Proteomes" id="UP000623467">
    <property type="component" value="Unassembled WGS sequence"/>
</dbReference>
<dbReference type="InterPro" id="IPR013094">
    <property type="entry name" value="AB_hydrolase_3"/>
</dbReference>
<evidence type="ECO:0000256" key="1">
    <source>
        <dbReference type="ARBA" id="ARBA00022801"/>
    </source>
</evidence>
<dbReference type="AlphaFoldDB" id="A0A8H7CL65"/>
<feature type="domain" description="Alpha/beta hydrolase fold-3" evidence="3">
    <location>
        <begin position="87"/>
        <end position="301"/>
    </location>
</feature>
<comment type="caution">
    <text evidence="4">The sequence shown here is derived from an EMBL/GenBank/DDBJ whole genome shotgun (WGS) entry which is preliminary data.</text>
</comment>
<keyword evidence="5" id="KW-1185">Reference proteome</keyword>
<dbReference type="EMBL" id="JACAZH010000026">
    <property type="protein sequence ID" value="KAF7341799.1"/>
    <property type="molecule type" value="Genomic_DNA"/>
</dbReference>
<dbReference type="SUPFAM" id="SSF53474">
    <property type="entry name" value="alpha/beta-Hydrolases"/>
    <property type="match status" value="1"/>
</dbReference>
<gene>
    <name evidence="4" type="ORF">MSAN_02034800</name>
</gene>
<dbReference type="InterPro" id="IPR050300">
    <property type="entry name" value="GDXG_lipolytic_enzyme"/>
</dbReference>
<dbReference type="PANTHER" id="PTHR48081:SF8">
    <property type="entry name" value="ALPHA_BETA HYDROLASE FOLD-3 DOMAIN-CONTAINING PROTEIN-RELATED"/>
    <property type="match status" value="1"/>
</dbReference>
<dbReference type="InterPro" id="IPR029058">
    <property type="entry name" value="AB_hydrolase_fold"/>
</dbReference>